<sequence length="954" mass="108190">MSQLSHFDIDYYTIQRKFSSLNDDHHYVKNLNDFDIQSSISIVCEKILSDFKSYFSQLEYTKISIDIQQLDSYIKSLNNLLNRENNNSKNLLDYFKTLYEKLNEISFLPKLTSEINHAIQILNYLINHDNDNSSNNKSINFNERVGIEKPIKGILDEINSLKEEKINKHYFSKDGTVLVLHGYRCWLSQLQVILTRASQDELSNLKDIVIIALERVALDCDFTRHSTNLSIFSPKWVIDRPCTINLSGRDGAKQKVDNNFDKNGNGLIGAPGQQGGSFYGVCNSESIQGSNFLSVISNGGEGGNGSDGRKGEAVASSTLNIKPSDLVLKSNKDPDLSTSSYSTLKGNRIEFENGKSLIISMKNYLKAQGERNILLPKEFNGFTYIDFIRKYWLEDLGEDADYQILVDRYLLKDDFSNMSKNFSVTSIFSPKLKFNSVEFRANGFNSLDIWAKVVKNIKGCKGGLGGLGGPGGRAGRICIYSPLDRQVLTFKATLKNGANGSNGLNGQYGDTLSLSKDVFINAKLNFDYFNIPQISLQDRGNQIQVIVPDNTRSIDLPTNKDVVESEKVKSNFIGSRIEYINYILNLNNGLKHIDIISAPYIKGTINNVSKISLNEILLRLIEISTCYSDSHNPDTFMSFYYQLKEDLTLFLNKAKKENTLFSLELVNTIKYIYQLICSSIFRFKTLKDVFIVTNIKPFLNVISNNINTLESLKKIDVIKMYKENYSSSIHAKINEARSFIQQLEDDIQLSQDQLIQDLNTLIQESNEEIKKGQEEITELQQKSFQLKRNFALRLGFNFVKIGCKAATLGFADNFVEIFGDLVIPEDPDLDLSASTNKITEIDLSAANQFLDQLHDNHHSISDQLDALEYQLHCQQYERELLINPNAVFVPFTPSTKPTDQRIGDLQAFKDLSEKDQIVLATVELDYLESKNEPQEEIETKKKQVKRTQAKNPIL</sequence>
<feature type="compositionally biased region" description="Basic and acidic residues" evidence="2">
    <location>
        <begin position="930"/>
        <end position="941"/>
    </location>
</feature>
<dbReference type="EMBL" id="AJWJ01000082">
    <property type="protein sequence ID" value="KAF2075887.1"/>
    <property type="molecule type" value="Genomic_DNA"/>
</dbReference>
<name>A0A8J4V6J2_9MYCE</name>
<keyword evidence="4" id="KW-1185">Reference proteome</keyword>
<evidence type="ECO:0000256" key="2">
    <source>
        <dbReference type="SAM" id="MobiDB-lite"/>
    </source>
</evidence>
<gene>
    <name evidence="3" type="ORF">CYY_002823</name>
</gene>
<comment type="caution">
    <text evidence="3">The sequence shown here is derived from an EMBL/GenBank/DDBJ whole genome shotgun (WGS) entry which is preliminary data.</text>
</comment>
<accession>A0A8J4V6J2</accession>
<proteinExistence type="predicted"/>
<feature type="region of interest" description="Disordered" evidence="2">
    <location>
        <begin position="930"/>
        <end position="954"/>
    </location>
</feature>
<evidence type="ECO:0000256" key="1">
    <source>
        <dbReference type="SAM" id="Coils"/>
    </source>
</evidence>
<evidence type="ECO:0000313" key="4">
    <source>
        <dbReference type="Proteomes" id="UP000695562"/>
    </source>
</evidence>
<organism evidence="3 4">
    <name type="scientific">Polysphondylium violaceum</name>
    <dbReference type="NCBI Taxonomy" id="133409"/>
    <lineage>
        <taxon>Eukaryota</taxon>
        <taxon>Amoebozoa</taxon>
        <taxon>Evosea</taxon>
        <taxon>Eumycetozoa</taxon>
        <taxon>Dictyostelia</taxon>
        <taxon>Dictyosteliales</taxon>
        <taxon>Dictyosteliaceae</taxon>
        <taxon>Polysphondylium</taxon>
    </lineage>
</organism>
<feature type="coiled-coil region" evidence="1">
    <location>
        <begin position="733"/>
        <end position="789"/>
    </location>
</feature>
<dbReference type="Proteomes" id="UP000695562">
    <property type="component" value="Unassembled WGS sequence"/>
</dbReference>
<protein>
    <submittedName>
        <fullName evidence="3">Uncharacterized protein</fullName>
    </submittedName>
</protein>
<keyword evidence="1" id="KW-0175">Coiled coil</keyword>
<evidence type="ECO:0000313" key="3">
    <source>
        <dbReference type="EMBL" id="KAF2075887.1"/>
    </source>
</evidence>
<dbReference type="AlphaFoldDB" id="A0A8J4V6J2"/>
<reference evidence="3" key="1">
    <citation type="submission" date="2020-01" db="EMBL/GenBank/DDBJ databases">
        <title>Development of genomics and gene disruption for Polysphondylium violaceum indicates a role for the polyketide synthase stlB in stalk morphogenesis.</title>
        <authorList>
            <person name="Narita B."/>
            <person name="Kawabe Y."/>
            <person name="Kin K."/>
            <person name="Saito T."/>
            <person name="Gibbs R."/>
            <person name="Kuspa A."/>
            <person name="Muzny D."/>
            <person name="Queller D."/>
            <person name="Richards S."/>
            <person name="Strassman J."/>
            <person name="Sucgang R."/>
            <person name="Worley K."/>
            <person name="Schaap P."/>
        </authorList>
    </citation>
    <scope>NUCLEOTIDE SEQUENCE</scope>
    <source>
        <strain evidence="3">QSvi11</strain>
    </source>
</reference>